<evidence type="ECO:0000313" key="2">
    <source>
        <dbReference type="Proteomes" id="UP000610846"/>
    </source>
</evidence>
<name>A0A927J0S8_9MICO</name>
<dbReference type="Proteomes" id="UP000610846">
    <property type="component" value="Unassembled WGS sequence"/>
</dbReference>
<accession>A0A927J0S8</accession>
<protein>
    <submittedName>
        <fullName evidence="1">Asparaginase</fullName>
    </submittedName>
</protein>
<gene>
    <name evidence="1" type="ORF">IF651_12065</name>
</gene>
<dbReference type="Pfam" id="PF06089">
    <property type="entry name" value="Asparaginase_II"/>
    <property type="match status" value="1"/>
</dbReference>
<dbReference type="PANTHER" id="PTHR42110:SF1">
    <property type="entry name" value="L-ASPARAGINASE, PUTATIVE (AFU_ORTHOLOGUE AFUA_3G11890)-RELATED"/>
    <property type="match status" value="1"/>
</dbReference>
<dbReference type="AlphaFoldDB" id="A0A927J0S8"/>
<evidence type="ECO:0000313" key="1">
    <source>
        <dbReference type="EMBL" id="MBD8079791.1"/>
    </source>
</evidence>
<organism evidence="1 2">
    <name type="scientific">Cellulosimicrobium arenosum</name>
    <dbReference type="NCBI Taxonomy" id="2708133"/>
    <lineage>
        <taxon>Bacteria</taxon>
        <taxon>Bacillati</taxon>
        <taxon>Actinomycetota</taxon>
        <taxon>Actinomycetes</taxon>
        <taxon>Micrococcales</taxon>
        <taxon>Promicromonosporaceae</taxon>
        <taxon>Cellulosimicrobium</taxon>
    </lineage>
</organism>
<dbReference type="EMBL" id="JACYHB010000009">
    <property type="protein sequence ID" value="MBD8079791.1"/>
    <property type="molecule type" value="Genomic_DNA"/>
</dbReference>
<reference evidence="1" key="1">
    <citation type="journal article" date="2018" name="Curr. Microbiol.">
        <title>Cellulosimicrobium arenosum sp. nov., Isolated from Marine Sediment Sand.</title>
        <authorList>
            <person name="Oh M."/>
            <person name="Kim J.H."/>
            <person name="Yoon J.H."/>
            <person name="Schumann P."/>
            <person name="Kim W."/>
        </authorList>
    </citation>
    <scope>NUCLEOTIDE SEQUENCE</scope>
    <source>
        <strain evidence="1">KCTC 49039</strain>
    </source>
</reference>
<reference evidence="1" key="2">
    <citation type="submission" date="2020-09" db="EMBL/GenBank/DDBJ databases">
        <authorList>
            <person name="Yu Y."/>
        </authorList>
    </citation>
    <scope>NUCLEOTIDE SEQUENCE</scope>
    <source>
        <strain evidence="1">KCTC 49039</strain>
    </source>
</reference>
<dbReference type="PANTHER" id="PTHR42110">
    <property type="entry name" value="L-ASPARAGINASE, PUTATIVE (AFU_ORTHOLOGUE AFUA_3G11890)-RELATED"/>
    <property type="match status" value="1"/>
</dbReference>
<comment type="caution">
    <text evidence="1">The sequence shown here is derived from an EMBL/GenBank/DDBJ whole genome shotgun (WGS) entry which is preliminary data.</text>
</comment>
<keyword evidence="2" id="KW-1185">Reference proteome</keyword>
<sequence length="340" mass="34618">MARRAVELAEVLRGDLVESVHLGHLVLLGATVAGSGDPDGPPAEELVLGDADAVVWPRSSVKPFQAAAMVRHGLDLPPRLLALAAASHGGEPAHLAGVREILAGAGLDESSLQNTPDMPLHAPSALAWQLEHRGPASITQNCSGKHAAMLATCVVAGWDTSTYLEPDHPLQVAVRRAVAELTDVPVDHATVDGCGAPLFSTTVRGLARGFARIASAPSRAPGSPEAQVAVAMSAFPEMVGGQGRDATIAMRAVPGLVAKDGADGVYGAGLPDGRALAFKVLDGASRPRPALLVAALRRLRADSLPGVDGAALDDLGDVPVHGGGRTVGAVRAVLDQVADA</sequence>
<proteinExistence type="predicted"/>
<dbReference type="InterPro" id="IPR010349">
    <property type="entry name" value="Asparaginase_II"/>
</dbReference>